<keyword evidence="2 4" id="KW-0863">Zinc-finger</keyword>
<comment type="caution">
    <text evidence="6">The sequence shown here is derived from an EMBL/GenBank/DDBJ whole genome shotgun (WGS) entry which is preliminary data.</text>
</comment>
<dbReference type="EMBL" id="JAWWNJ010000102">
    <property type="protein sequence ID" value="KAK6995581.1"/>
    <property type="molecule type" value="Genomic_DNA"/>
</dbReference>
<evidence type="ECO:0000256" key="1">
    <source>
        <dbReference type="ARBA" id="ARBA00022723"/>
    </source>
</evidence>
<dbReference type="SUPFAM" id="SSF144232">
    <property type="entry name" value="HIT/MYND zinc finger-like"/>
    <property type="match status" value="1"/>
</dbReference>
<organism evidence="6 7">
    <name type="scientific">Favolaschia claudopus</name>
    <dbReference type="NCBI Taxonomy" id="2862362"/>
    <lineage>
        <taxon>Eukaryota</taxon>
        <taxon>Fungi</taxon>
        <taxon>Dikarya</taxon>
        <taxon>Basidiomycota</taxon>
        <taxon>Agaricomycotina</taxon>
        <taxon>Agaricomycetes</taxon>
        <taxon>Agaricomycetidae</taxon>
        <taxon>Agaricales</taxon>
        <taxon>Marasmiineae</taxon>
        <taxon>Mycenaceae</taxon>
        <taxon>Favolaschia</taxon>
    </lineage>
</organism>
<dbReference type="InterPro" id="IPR002893">
    <property type="entry name" value="Znf_MYND"/>
</dbReference>
<dbReference type="GO" id="GO:0008270">
    <property type="term" value="F:zinc ion binding"/>
    <property type="evidence" value="ECO:0007669"/>
    <property type="project" value="UniProtKB-KW"/>
</dbReference>
<dbReference type="PROSITE" id="PS50865">
    <property type="entry name" value="ZF_MYND_2"/>
    <property type="match status" value="1"/>
</dbReference>
<sequence length="628" mass="69664">MHCALRPTNIGRLPTILRTALSRVYGPNPSPFDIKRAILQLQNHRNSDSAGLLSAYYRLLDPARIPTAGELDGSIHTTIPLLHLVLLVLDAVFTCNAPPRSARDLWPRISVWVQFFQLFGQFLAPFDLGWHSELHFCRCFLAFTQDMCTYAPNTHLITSTPGFAGIATRAWVLLMRTRDISVLEAGLHNGLALLLEASATEEIVEEAEDLASLVAAHLQLVAPDAHSHLSEVQVELLHYVLSFWHAIAIQKRPNRRPMDPVSVKLMSTNFFTADVVRGLTIAFGAAAVTVADTPRAMPVVEQCLAIFSSVIWWTQGFNALDVAIQSGLLSAILICAQHTLSSAGARGICFLLRHVIGPATTYLESLLHIAQAYSVLSDTISNPIVVPASPHQSNIQVEWATFSTTLHRRLEIYHELQSDGPICQWACDNVLCSHIQPKSVFKRCSGCQEVLYCSTQCQRIDWQRGHRRYCALHFTENTTDLRLSFTSSERRFLRAVVHKDYEDKRSEISQTLVTRWAANPAAEVMTIFDYRASELSVSLHGISMTGNGQPGSHWPDLLARAAQSRGRLSLHVLMVPDGNGGRVVVAPLRSAASDVHDGLKMLAMKGIDDLLQISDFVRNCHSEEVHCL</sequence>
<reference evidence="6 7" key="1">
    <citation type="journal article" date="2024" name="J Genomics">
        <title>Draft genome sequencing and assembly of Favolaschia claudopus CIRM-BRFM 2984 isolated from oak limbs.</title>
        <authorList>
            <person name="Navarro D."/>
            <person name="Drula E."/>
            <person name="Chaduli D."/>
            <person name="Cazenave R."/>
            <person name="Ahrendt S."/>
            <person name="Wang J."/>
            <person name="Lipzen A."/>
            <person name="Daum C."/>
            <person name="Barry K."/>
            <person name="Grigoriev I.V."/>
            <person name="Favel A."/>
            <person name="Rosso M.N."/>
            <person name="Martin F."/>
        </authorList>
    </citation>
    <scope>NUCLEOTIDE SEQUENCE [LARGE SCALE GENOMIC DNA]</scope>
    <source>
        <strain evidence="6 7">CIRM-BRFM 2984</strain>
    </source>
</reference>
<protein>
    <recommendedName>
        <fullName evidence="5">MYND-type domain-containing protein</fullName>
    </recommendedName>
</protein>
<keyword evidence="1" id="KW-0479">Metal-binding</keyword>
<evidence type="ECO:0000256" key="3">
    <source>
        <dbReference type="ARBA" id="ARBA00022833"/>
    </source>
</evidence>
<gene>
    <name evidence="6" type="ORF">R3P38DRAFT_2656060</name>
</gene>
<feature type="domain" description="MYND-type" evidence="5">
    <location>
        <begin position="429"/>
        <end position="470"/>
    </location>
</feature>
<dbReference type="Gene3D" id="6.10.140.2220">
    <property type="match status" value="1"/>
</dbReference>
<evidence type="ECO:0000259" key="5">
    <source>
        <dbReference type="PROSITE" id="PS50865"/>
    </source>
</evidence>
<keyword evidence="3" id="KW-0862">Zinc</keyword>
<proteinExistence type="predicted"/>
<dbReference type="Pfam" id="PF01753">
    <property type="entry name" value="zf-MYND"/>
    <property type="match status" value="1"/>
</dbReference>
<evidence type="ECO:0000313" key="7">
    <source>
        <dbReference type="Proteomes" id="UP001362999"/>
    </source>
</evidence>
<dbReference type="AlphaFoldDB" id="A0AAV9ZY27"/>
<dbReference type="Proteomes" id="UP001362999">
    <property type="component" value="Unassembled WGS sequence"/>
</dbReference>
<accession>A0AAV9ZY27</accession>
<evidence type="ECO:0000313" key="6">
    <source>
        <dbReference type="EMBL" id="KAK6995581.1"/>
    </source>
</evidence>
<evidence type="ECO:0000256" key="4">
    <source>
        <dbReference type="PROSITE-ProRule" id="PRU00134"/>
    </source>
</evidence>
<name>A0AAV9ZY27_9AGAR</name>
<keyword evidence="7" id="KW-1185">Reference proteome</keyword>
<evidence type="ECO:0000256" key="2">
    <source>
        <dbReference type="ARBA" id="ARBA00022771"/>
    </source>
</evidence>